<feature type="domain" description="Integrase catalytic" evidence="2">
    <location>
        <begin position="216"/>
        <end position="378"/>
    </location>
</feature>
<feature type="coiled-coil region" evidence="1">
    <location>
        <begin position="51"/>
        <end position="85"/>
    </location>
</feature>
<dbReference type="Gene3D" id="1.10.10.60">
    <property type="entry name" value="Homeodomain-like"/>
    <property type="match status" value="1"/>
</dbReference>
<dbReference type="SUPFAM" id="SSF46689">
    <property type="entry name" value="Homeodomain-like"/>
    <property type="match status" value="1"/>
</dbReference>
<sequence length="389" mass="46211">MARREYSEEFRRDAVKQVIENGYGIIETAERLGVHYDSLRNWIKKYQSPEAEIEAKKSQDTQAEIKRLQKELKRVTEERDILKKGRSVLCKQPKLKYAFIKEYQIQYTIRRMCTVLKVHPSGYYKWLKQPISNLEIKNQQILQEIKKAYKESNGIYGYRNIHKDLKASNIHVNKKRVARLMKEAKLCGVGNYKRKPKHKAGSIHKAHPNHLKQCFLTHKPNESWVSDITYIRTYEGWLYLATVIDLYSRKIIGWATGHRQSTSLIIEALKKTTHRIKNHKVILHSDQGSQYSSYEYQTFLKHHNIIPSMSRRGNCYDNAVAESFFKTLKKELVRKTIFHTRVEARDKIFEYIEMFYNSKRRHSFLDFISPNEFEKRYNDSVTQPKVLTE</sequence>
<organism evidence="3 4">
    <name type="scientific">Aliarcobacter cryaerophilus</name>
    <dbReference type="NCBI Taxonomy" id="28198"/>
    <lineage>
        <taxon>Bacteria</taxon>
        <taxon>Pseudomonadati</taxon>
        <taxon>Campylobacterota</taxon>
        <taxon>Epsilonproteobacteria</taxon>
        <taxon>Campylobacterales</taxon>
        <taxon>Arcobacteraceae</taxon>
        <taxon>Aliarcobacter</taxon>
    </lineage>
</organism>
<dbReference type="InterPro" id="IPR002514">
    <property type="entry name" value="Transposase_8"/>
</dbReference>
<dbReference type="GO" id="GO:0004803">
    <property type="term" value="F:transposase activity"/>
    <property type="evidence" value="ECO:0007669"/>
    <property type="project" value="InterPro"/>
</dbReference>
<dbReference type="Pfam" id="PF13333">
    <property type="entry name" value="rve_2"/>
    <property type="match status" value="1"/>
</dbReference>
<dbReference type="GO" id="GO:0003677">
    <property type="term" value="F:DNA binding"/>
    <property type="evidence" value="ECO:0007669"/>
    <property type="project" value="InterPro"/>
</dbReference>
<proteinExistence type="predicted"/>
<dbReference type="InterPro" id="IPR009057">
    <property type="entry name" value="Homeodomain-like_sf"/>
</dbReference>
<dbReference type="InterPro" id="IPR001584">
    <property type="entry name" value="Integrase_cat-core"/>
</dbReference>
<dbReference type="InterPro" id="IPR025948">
    <property type="entry name" value="HTH-like_dom"/>
</dbReference>
<dbReference type="Proteomes" id="UP000239151">
    <property type="component" value="Unassembled WGS sequence"/>
</dbReference>
<dbReference type="InterPro" id="IPR048020">
    <property type="entry name" value="Transpos_IS3"/>
</dbReference>
<dbReference type="GO" id="GO:0015074">
    <property type="term" value="P:DNA integration"/>
    <property type="evidence" value="ECO:0007669"/>
    <property type="project" value="InterPro"/>
</dbReference>
<dbReference type="PANTHER" id="PTHR46889:SF4">
    <property type="entry name" value="TRANSPOSASE INSO FOR INSERTION SEQUENCE ELEMENT IS911B-RELATED"/>
    <property type="match status" value="1"/>
</dbReference>
<protein>
    <submittedName>
        <fullName evidence="3">IS3 family transposase</fullName>
    </submittedName>
</protein>
<dbReference type="Pfam" id="PF01527">
    <property type="entry name" value="HTH_Tnp_1"/>
    <property type="match status" value="1"/>
</dbReference>
<dbReference type="PANTHER" id="PTHR46889">
    <property type="entry name" value="TRANSPOSASE INSF FOR INSERTION SEQUENCE IS3B-RELATED"/>
    <property type="match status" value="1"/>
</dbReference>
<evidence type="ECO:0000256" key="1">
    <source>
        <dbReference type="SAM" id="Coils"/>
    </source>
</evidence>
<dbReference type="AlphaFoldDB" id="A0A2S9TDQ1"/>
<dbReference type="Pfam" id="PF00665">
    <property type="entry name" value="rve"/>
    <property type="match status" value="1"/>
</dbReference>
<name>A0A2S9TDQ1_9BACT</name>
<dbReference type="PROSITE" id="PS50994">
    <property type="entry name" value="INTEGRASE"/>
    <property type="match status" value="1"/>
</dbReference>
<evidence type="ECO:0000313" key="4">
    <source>
        <dbReference type="Proteomes" id="UP000239151"/>
    </source>
</evidence>
<evidence type="ECO:0000259" key="2">
    <source>
        <dbReference type="PROSITE" id="PS50994"/>
    </source>
</evidence>
<dbReference type="Pfam" id="PF13276">
    <property type="entry name" value="HTH_21"/>
    <property type="match status" value="1"/>
</dbReference>
<dbReference type="SUPFAM" id="SSF53098">
    <property type="entry name" value="Ribonuclease H-like"/>
    <property type="match status" value="1"/>
</dbReference>
<comment type="caution">
    <text evidence="3">The sequence shown here is derived from an EMBL/GenBank/DDBJ whole genome shotgun (WGS) entry which is preliminary data.</text>
</comment>
<dbReference type="InterPro" id="IPR012337">
    <property type="entry name" value="RNaseH-like_sf"/>
</dbReference>
<dbReference type="GO" id="GO:0006313">
    <property type="term" value="P:DNA transposition"/>
    <property type="evidence" value="ECO:0007669"/>
    <property type="project" value="InterPro"/>
</dbReference>
<accession>A0A2S9TDQ1</accession>
<dbReference type="Gene3D" id="3.30.420.10">
    <property type="entry name" value="Ribonuclease H-like superfamily/Ribonuclease H"/>
    <property type="match status" value="1"/>
</dbReference>
<dbReference type="NCBIfam" id="NF033516">
    <property type="entry name" value="transpos_IS3"/>
    <property type="match status" value="1"/>
</dbReference>
<keyword evidence="1" id="KW-0175">Coiled coil</keyword>
<evidence type="ECO:0000313" key="3">
    <source>
        <dbReference type="EMBL" id="PRM96966.1"/>
    </source>
</evidence>
<dbReference type="EMBL" id="NXGI01000013">
    <property type="protein sequence ID" value="PRM96966.1"/>
    <property type="molecule type" value="Genomic_DNA"/>
</dbReference>
<dbReference type="InterPro" id="IPR036397">
    <property type="entry name" value="RNaseH_sf"/>
</dbReference>
<gene>
    <name evidence="3" type="ORF">CJ670_07040</name>
</gene>
<reference evidence="3 4" key="1">
    <citation type="submission" date="2017-09" db="EMBL/GenBank/DDBJ databases">
        <title>Reassesment of A. cryaerophilus.</title>
        <authorList>
            <person name="Perez-Cataluna A."/>
            <person name="Collado L."/>
            <person name="Salgado O."/>
            <person name="Lefinanco V."/>
            <person name="Figueras M.J."/>
        </authorList>
    </citation>
    <scope>NUCLEOTIDE SEQUENCE [LARGE SCALE GENOMIC DNA]</scope>
    <source>
        <strain evidence="3 4">LMG 9065</strain>
    </source>
</reference>
<dbReference type="InterPro" id="IPR050900">
    <property type="entry name" value="Transposase_IS3/IS150/IS904"/>
</dbReference>